<keyword evidence="3" id="KW-1185">Reference proteome</keyword>
<evidence type="ECO:0000313" key="3">
    <source>
        <dbReference type="Proteomes" id="UP001196136"/>
    </source>
</evidence>
<dbReference type="Proteomes" id="UP001196136">
    <property type="component" value="Unassembled WGS sequence"/>
</dbReference>
<dbReference type="InterPro" id="IPR001206">
    <property type="entry name" value="Diacylglycerol_kinase_cat_dom"/>
</dbReference>
<comment type="caution">
    <text evidence="2">The sequence shown here is derived from an EMBL/GenBank/DDBJ whole genome shotgun (WGS) entry which is preliminary data.</text>
</comment>
<protein>
    <recommendedName>
        <fullName evidence="1">DAGKc domain-containing protein</fullName>
    </recommendedName>
</protein>
<accession>A0ABS7EU69</accession>
<dbReference type="InterPro" id="IPR016064">
    <property type="entry name" value="NAD/diacylglycerol_kinase_sf"/>
</dbReference>
<dbReference type="SUPFAM" id="SSF111331">
    <property type="entry name" value="NAD kinase/diacylglycerol kinase-like"/>
    <property type="match status" value="1"/>
</dbReference>
<feature type="domain" description="DAGKc" evidence="1">
    <location>
        <begin position="1"/>
        <end position="95"/>
    </location>
</feature>
<evidence type="ECO:0000313" key="2">
    <source>
        <dbReference type="EMBL" id="MBW8201137.1"/>
    </source>
</evidence>
<dbReference type="EMBL" id="JAHZSV010000024">
    <property type="protein sequence ID" value="MBW8201137.1"/>
    <property type="molecule type" value="Genomic_DNA"/>
</dbReference>
<dbReference type="InterPro" id="IPR017438">
    <property type="entry name" value="ATP-NAD_kinase_N"/>
</dbReference>
<gene>
    <name evidence="2" type="ORF">K1F36_15010</name>
</gene>
<sequence length="298" mass="33665">MSHKIIYNPTAGDEKHSPEKLIDYFTNQGIDVELTSTDDSGWKKSLKKSLDSIIVAGGDGSVHNVAIEILKQDKDHPLIVCPLGTANNIAKVLHGLIHKPQDMVHFDAGKISGIKGKKYFIESLGFGVFTHFVTAIKSEKNKDQIKTDNTRIVKFLMNVVDEHIPQKTTIAIDKIKIKGNFLMAELCNIKYIGPNLNLSPKSVPNDGYFDPCMVAGHKKKEFKEFLTRTFIQKSVKKEESNDLFLTIRCKKVKMKSEHAHFHIDDELVNYSGEKIKARILPNRLKMSLDSESMGRRFL</sequence>
<organism evidence="2 3">
    <name type="scientific">Flagellimonas abyssi</name>
    <dbReference type="NCBI Taxonomy" id="2864871"/>
    <lineage>
        <taxon>Bacteria</taxon>
        <taxon>Pseudomonadati</taxon>
        <taxon>Bacteroidota</taxon>
        <taxon>Flavobacteriia</taxon>
        <taxon>Flavobacteriales</taxon>
        <taxon>Flavobacteriaceae</taxon>
        <taxon>Flagellimonas</taxon>
    </lineage>
</organism>
<dbReference type="PANTHER" id="PTHR12358:SF54">
    <property type="entry name" value="SPHINGOSINE KINASE RELATED PROTEIN"/>
    <property type="match status" value="1"/>
</dbReference>
<dbReference type="PROSITE" id="PS50146">
    <property type="entry name" value="DAGK"/>
    <property type="match status" value="1"/>
</dbReference>
<proteinExistence type="predicted"/>
<dbReference type="RefSeq" id="WP_220114575.1">
    <property type="nucleotide sequence ID" value="NZ_JAHZSV010000024.1"/>
</dbReference>
<dbReference type="Pfam" id="PF00781">
    <property type="entry name" value="DAGK_cat"/>
    <property type="match status" value="1"/>
</dbReference>
<reference evidence="2 3" key="1">
    <citation type="submission" date="2021-08" db="EMBL/GenBank/DDBJ databases">
        <title>Muricauda profundi sp. nov., a marine bacterium isolated from deep seawater of the Mariana Trench.</title>
        <authorList>
            <person name="Wei Y."/>
        </authorList>
    </citation>
    <scope>NUCLEOTIDE SEQUENCE [LARGE SCALE GENOMIC DNA]</scope>
    <source>
        <strain evidence="2 3">W52</strain>
    </source>
</reference>
<name>A0ABS7EU69_9FLAO</name>
<evidence type="ECO:0000259" key="1">
    <source>
        <dbReference type="PROSITE" id="PS50146"/>
    </source>
</evidence>
<dbReference type="Gene3D" id="3.40.50.10330">
    <property type="entry name" value="Probable inorganic polyphosphate/atp-NAD kinase, domain 1"/>
    <property type="match status" value="1"/>
</dbReference>
<dbReference type="PANTHER" id="PTHR12358">
    <property type="entry name" value="SPHINGOSINE KINASE"/>
    <property type="match status" value="1"/>
</dbReference>
<dbReference type="Gene3D" id="2.60.200.40">
    <property type="match status" value="1"/>
</dbReference>
<dbReference type="InterPro" id="IPR050187">
    <property type="entry name" value="Lipid_Phosphate_FormReg"/>
</dbReference>